<evidence type="ECO:0000256" key="12">
    <source>
        <dbReference type="ARBA" id="ARBA00023224"/>
    </source>
</evidence>
<dbReference type="AlphaFoldDB" id="A0A6I8P112"/>
<dbReference type="PROSITE" id="PS50262">
    <property type="entry name" value="G_PROTEIN_RECEP_F1_2"/>
    <property type="match status" value="1"/>
</dbReference>
<dbReference type="InterPro" id="IPR017452">
    <property type="entry name" value="GPCR_Rhodpsn_7TM"/>
</dbReference>
<reference evidence="16" key="1">
    <citation type="submission" date="2025-08" db="UniProtKB">
        <authorList>
            <consortium name="Ensembl"/>
        </authorList>
    </citation>
    <scope>IDENTIFICATION</scope>
    <source>
        <strain evidence="16">Glennie</strain>
    </source>
</reference>
<keyword evidence="6 14" id="KW-1133">Transmembrane helix</keyword>
<dbReference type="Proteomes" id="UP000002279">
    <property type="component" value="Unplaced"/>
</dbReference>
<keyword evidence="10 13" id="KW-0675">Receptor</keyword>
<evidence type="ECO:0000256" key="7">
    <source>
        <dbReference type="ARBA" id="ARBA00023040"/>
    </source>
</evidence>
<evidence type="ECO:0000256" key="4">
    <source>
        <dbReference type="ARBA" id="ARBA00022692"/>
    </source>
</evidence>
<dbReference type="GO" id="GO:0005549">
    <property type="term" value="F:odorant binding"/>
    <property type="evidence" value="ECO:0000318"/>
    <property type="project" value="GO_Central"/>
</dbReference>
<dbReference type="OMA" id="PMYTFLK"/>
<evidence type="ECO:0000313" key="16">
    <source>
        <dbReference type="Ensembl" id="ENSOANP00000046737.1"/>
    </source>
</evidence>
<evidence type="ECO:0000256" key="3">
    <source>
        <dbReference type="ARBA" id="ARBA00022606"/>
    </source>
</evidence>
<dbReference type="FunFam" id="1.20.1070.10:FF:000001">
    <property type="entry name" value="Olfactory receptor"/>
    <property type="match status" value="1"/>
</dbReference>
<proteinExistence type="inferred from homology"/>
<keyword evidence="2 14" id="KW-1003">Cell membrane</keyword>
<dbReference type="PANTHER" id="PTHR24242:SF413">
    <property type="entry name" value="OLFACTORY RECEPTOR"/>
    <property type="match status" value="1"/>
</dbReference>
<accession>A0A6I8P112</accession>
<keyword evidence="12 13" id="KW-0807">Transducer</keyword>
<feature type="transmembrane region" description="Helical" evidence="14">
    <location>
        <begin position="239"/>
        <end position="261"/>
    </location>
</feature>
<dbReference type="InterPro" id="IPR000276">
    <property type="entry name" value="GPCR_Rhodpsn"/>
</dbReference>
<protein>
    <recommendedName>
        <fullName evidence="14">Olfactory receptor</fullName>
    </recommendedName>
</protein>
<evidence type="ECO:0000256" key="9">
    <source>
        <dbReference type="ARBA" id="ARBA00023157"/>
    </source>
</evidence>
<evidence type="ECO:0000256" key="6">
    <source>
        <dbReference type="ARBA" id="ARBA00022989"/>
    </source>
</evidence>
<feature type="domain" description="G-protein coupled receptors family 1 profile" evidence="15">
    <location>
        <begin position="42"/>
        <end position="291"/>
    </location>
</feature>
<keyword evidence="5 14" id="KW-0552">Olfaction</keyword>
<dbReference type="Ensembl" id="ENSOANT00000067502.1">
    <property type="protein sequence ID" value="ENSOANP00000046737.1"/>
    <property type="gene ID" value="ENSOANG00000039319.1"/>
</dbReference>
<dbReference type="PRINTS" id="PR00237">
    <property type="entry name" value="GPCRRHODOPSN"/>
</dbReference>
<keyword evidence="11" id="KW-0325">Glycoprotein</keyword>
<name>A0A6I8P112_ORNAN</name>
<dbReference type="InterPro" id="IPR000725">
    <property type="entry name" value="Olfact_rcpt"/>
</dbReference>
<feature type="transmembrane region" description="Helical" evidence="14">
    <location>
        <begin position="27"/>
        <end position="51"/>
    </location>
</feature>
<dbReference type="SUPFAM" id="SSF81321">
    <property type="entry name" value="Family A G protein-coupled receptor-like"/>
    <property type="match status" value="1"/>
</dbReference>
<keyword evidence="9" id="KW-1015">Disulfide bond</keyword>
<feature type="transmembrane region" description="Helical" evidence="14">
    <location>
        <begin position="199"/>
        <end position="227"/>
    </location>
</feature>
<dbReference type="Pfam" id="PF13853">
    <property type="entry name" value="7tm_4"/>
    <property type="match status" value="1"/>
</dbReference>
<dbReference type="InParanoid" id="A0A6I8P112"/>
<evidence type="ECO:0000256" key="8">
    <source>
        <dbReference type="ARBA" id="ARBA00023136"/>
    </source>
</evidence>
<evidence type="ECO:0000313" key="17">
    <source>
        <dbReference type="Proteomes" id="UP000002279"/>
    </source>
</evidence>
<reference evidence="16" key="2">
    <citation type="submission" date="2025-09" db="UniProtKB">
        <authorList>
            <consortium name="Ensembl"/>
        </authorList>
    </citation>
    <scope>IDENTIFICATION</scope>
    <source>
        <strain evidence="16">Glennie</strain>
    </source>
</reference>
<evidence type="ECO:0000256" key="13">
    <source>
        <dbReference type="RuleBase" id="RU000688"/>
    </source>
</evidence>
<dbReference type="GeneTree" id="ENSGT01150000286948"/>
<organism evidence="16 17">
    <name type="scientific">Ornithorhynchus anatinus</name>
    <name type="common">Duckbill platypus</name>
    <dbReference type="NCBI Taxonomy" id="9258"/>
    <lineage>
        <taxon>Eukaryota</taxon>
        <taxon>Metazoa</taxon>
        <taxon>Chordata</taxon>
        <taxon>Craniata</taxon>
        <taxon>Vertebrata</taxon>
        <taxon>Euteleostomi</taxon>
        <taxon>Mammalia</taxon>
        <taxon>Monotremata</taxon>
        <taxon>Ornithorhynchidae</taxon>
        <taxon>Ornithorhynchus</taxon>
    </lineage>
</organism>
<dbReference type="PRINTS" id="PR00245">
    <property type="entry name" value="OLFACTORYR"/>
</dbReference>
<feature type="transmembrane region" description="Helical" evidence="14">
    <location>
        <begin position="72"/>
        <end position="90"/>
    </location>
</feature>
<keyword evidence="8 14" id="KW-0472">Membrane</keyword>
<comment type="similarity">
    <text evidence="13">Belongs to the G-protein coupled receptor 1 family.</text>
</comment>
<feature type="transmembrane region" description="Helical" evidence="14">
    <location>
        <begin position="273"/>
        <end position="293"/>
    </location>
</feature>
<dbReference type="PROSITE" id="PS00237">
    <property type="entry name" value="G_PROTEIN_RECEP_F1_1"/>
    <property type="match status" value="1"/>
</dbReference>
<dbReference type="CDD" id="cd13954">
    <property type="entry name" value="7tmA_OR"/>
    <property type="match status" value="1"/>
</dbReference>
<keyword evidence="4 13" id="KW-0812">Transmembrane</keyword>
<dbReference type="PANTHER" id="PTHR24242">
    <property type="entry name" value="G-PROTEIN COUPLED RECEPTOR"/>
    <property type="match status" value="1"/>
</dbReference>
<dbReference type="Gene3D" id="1.20.1070.10">
    <property type="entry name" value="Rhodopsin 7-helix transmembrane proteins"/>
    <property type="match status" value="1"/>
</dbReference>
<comment type="subcellular location">
    <subcellularLocation>
        <location evidence="1 14">Cell membrane</location>
        <topology evidence="1 14">Multi-pass membrane protein</topology>
    </subcellularLocation>
</comment>
<dbReference type="GO" id="GO:0005886">
    <property type="term" value="C:plasma membrane"/>
    <property type="evidence" value="ECO:0007669"/>
    <property type="project" value="UniProtKB-SubCell"/>
</dbReference>
<gene>
    <name evidence="16" type="primary">LOC114808881</name>
</gene>
<dbReference type="FunCoup" id="A0A6I8P112">
    <property type="interactions" value="174"/>
</dbReference>
<evidence type="ECO:0000256" key="11">
    <source>
        <dbReference type="ARBA" id="ARBA00023180"/>
    </source>
</evidence>
<dbReference type="GO" id="GO:0004930">
    <property type="term" value="F:G protein-coupled receptor activity"/>
    <property type="evidence" value="ECO:0007669"/>
    <property type="project" value="UniProtKB-KW"/>
</dbReference>
<evidence type="ECO:0000256" key="5">
    <source>
        <dbReference type="ARBA" id="ARBA00022725"/>
    </source>
</evidence>
<dbReference type="GO" id="GO:0004984">
    <property type="term" value="F:olfactory receptor activity"/>
    <property type="evidence" value="ECO:0000318"/>
    <property type="project" value="GO_Central"/>
</dbReference>
<dbReference type="InterPro" id="IPR050939">
    <property type="entry name" value="Olfactory_GPCR1"/>
</dbReference>
<sequence length="312" mass="35144">MAHSKNTSTVTEFHLLGFQNLSALQALLFPVFLLTYLLTVTGNLTIIVIVSQNPRLNTPMYTFLKHLSLLEIWYTTTIAPMLLTSLLSWRRAISFPACMTQLYFFVFFGATECFLLTTMAYDRYLAICNPLYYTALMSPGACMKLVVGSWMAGLWTALVPSLMISKLRFCGPNQIDHFFCDLLPLMQLSCSSTAATETVIFILSVMVLCICFLMTLFSYVFIVSTILKIPSASGQRKTFSTCGSHLAVVTIYYGTMISMYVRPNALLSPDLNKVISVFYTVVTPLLNPIVYSLRNRDFKEILRKVVKRNSSI</sequence>
<evidence type="ECO:0000259" key="15">
    <source>
        <dbReference type="PROSITE" id="PS50262"/>
    </source>
</evidence>
<feature type="transmembrane region" description="Helical" evidence="14">
    <location>
        <begin position="102"/>
        <end position="121"/>
    </location>
</feature>
<evidence type="ECO:0000256" key="10">
    <source>
        <dbReference type="ARBA" id="ARBA00023170"/>
    </source>
</evidence>
<keyword evidence="3 14" id="KW-0716">Sensory transduction</keyword>
<evidence type="ECO:0000256" key="14">
    <source>
        <dbReference type="RuleBase" id="RU363047"/>
    </source>
</evidence>
<keyword evidence="7 13" id="KW-0297">G-protein coupled receptor</keyword>
<evidence type="ECO:0000256" key="2">
    <source>
        <dbReference type="ARBA" id="ARBA00022475"/>
    </source>
</evidence>
<keyword evidence="17" id="KW-1185">Reference proteome</keyword>
<evidence type="ECO:0000256" key="1">
    <source>
        <dbReference type="ARBA" id="ARBA00004651"/>
    </source>
</evidence>